<keyword evidence="4 5" id="KW-0472">Membrane</keyword>
<dbReference type="InterPro" id="IPR027359">
    <property type="entry name" value="Volt_channel_dom_sf"/>
</dbReference>
<feature type="transmembrane region" description="Helical" evidence="5">
    <location>
        <begin position="195"/>
        <end position="221"/>
    </location>
</feature>
<evidence type="ECO:0000256" key="1">
    <source>
        <dbReference type="ARBA" id="ARBA00004141"/>
    </source>
</evidence>
<dbReference type="OrthoDB" id="5297065at2"/>
<dbReference type="InterPro" id="IPR028746">
    <property type="entry name" value="CatSper1"/>
</dbReference>
<dbReference type="InterPro" id="IPR005821">
    <property type="entry name" value="Ion_trans_dom"/>
</dbReference>
<proteinExistence type="predicted"/>
<keyword evidence="7" id="KW-0407">Ion channel</keyword>
<feature type="transmembrane region" description="Helical" evidence="5">
    <location>
        <begin position="78"/>
        <end position="98"/>
    </location>
</feature>
<feature type="transmembrane region" description="Helical" evidence="5">
    <location>
        <begin position="119"/>
        <end position="143"/>
    </location>
</feature>
<evidence type="ECO:0000313" key="8">
    <source>
        <dbReference type="Proteomes" id="UP000199603"/>
    </source>
</evidence>
<name>A0A1G6SVE7_9GAMM</name>
<dbReference type="GO" id="GO:0005227">
    <property type="term" value="F:calcium-activated cation channel activity"/>
    <property type="evidence" value="ECO:0007669"/>
    <property type="project" value="InterPro"/>
</dbReference>
<feature type="transmembrane region" description="Helical" evidence="5">
    <location>
        <begin position="13"/>
        <end position="32"/>
    </location>
</feature>
<reference evidence="7 8" key="1">
    <citation type="submission" date="2016-10" db="EMBL/GenBank/DDBJ databases">
        <authorList>
            <person name="de Groot N.N."/>
        </authorList>
    </citation>
    <scope>NUCLEOTIDE SEQUENCE [LARGE SCALE GENOMIC DNA]</scope>
    <source>
        <strain evidence="7 8">DSM 16957</strain>
    </source>
</reference>
<dbReference type="EMBL" id="FNAG01000001">
    <property type="protein sequence ID" value="SDD20832.1"/>
    <property type="molecule type" value="Genomic_DNA"/>
</dbReference>
<dbReference type="PANTHER" id="PTHR47193">
    <property type="entry name" value="CATION CHANNEL SPERM-ASSOCIATED PROTEIN 1"/>
    <property type="match status" value="1"/>
</dbReference>
<keyword evidence="8" id="KW-1185">Reference proteome</keyword>
<feature type="domain" description="Ion transport" evidence="6">
    <location>
        <begin position="11"/>
        <end position="223"/>
    </location>
</feature>
<comment type="subcellular location">
    <subcellularLocation>
        <location evidence="1">Membrane</location>
        <topology evidence="1">Multi-pass membrane protein</topology>
    </subcellularLocation>
</comment>
<dbReference type="PANTHER" id="PTHR47193:SF1">
    <property type="entry name" value="CATION CHANNEL SPERM-ASSOCIATED PROTEIN 1"/>
    <property type="match status" value="1"/>
</dbReference>
<feature type="transmembrane region" description="Helical" evidence="5">
    <location>
        <begin position="44"/>
        <end position="66"/>
    </location>
</feature>
<dbReference type="RefSeq" id="WP_091238919.1">
    <property type="nucleotide sequence ID" value="NZ_FNAG01000001.1"/>
</dbReference>
<sequence>MKALLERALAHPFTERFVLAVILINAITLGLETDARVMARFGEWLLVLDKAALVIFCIELAAKLYVRGLRFFRDPWNVFDFVVVAIALLPASGPLSVLRALRILRVLRLITIVPSLKRVVGALLGALPGMASIVMLLVLIFYVGAVMSTKLFGEAFPEWFGSVADSFYTLFQVMTLESWSMGIVRPVMEVYPYSWLFFIPFILATSFTALNLFIGVVVSAMQAEIDADRERVVEEAVAKGEEPLVEEVRALRAEIARLSQRFEGTDRPA</sequence>
<evidence type="ECO:0000259" key="6">
    <source>
        <dbReference type="Pfam" id="PF00520"/>
    </source>
</evidence>
<keyword evidence="2 5" id="KW-0812">Transmembrane</keyword>
<dbReference type="Gene3D" id="1.20.120.350">
    <property type="entry name" value="Voltage-gated potassium channels. Chain C"/>
    <property type="match status" value="1"/>
</dbReference>
<gene>
    <name evidence="7" type="ORF">SAMN04488509_101721</name>
</gene>
<dbReference type="Proteomes" id="UP000199603">
    <property type="component" value="Unassembled WGS sequence"/>
</dbReference>
<dbReference type="AlphaFoldDB" id="A0A1G6SVE7"/>
<keyword evidence="7" id="KW-0813">Transport</keyword>
<dbReference type="GO" id="GO:0036128">
    <property type="term" value="C:CatSper complex"/>
    <property type="evidence" value="ECO:0007669"/>
    <property type="project" value="InterPro"/>
</dbReference>
<accession>A0A1G6SVE7</accession>
<dbReference type="GO" id="GO:0005245">
    <property type="term" value="F:voltage-gated calcium channel activity"/>
    <property type="evidence" value="ECO:0007669"/>
    <property type="project" value="TreeGrafter"/>
</dbReference>
<organism evidence="7 8">
    <name type="scientific">Aquimonas voraii</name>
    <dbReference type="NCBI Taxonomy" id="265719"/>
    <lineage>
        <taxon>Bacteria</taxon>
        <taxon>Pseudomonadati</taxon>
        <taxon>Pseudomonadota</taxon>
        <taxon>Gammaproteobacteria</taxon>
        <taxon>Lysobacterales</taxon>
        <taxon>Lysobacteraceae</taxon>
        <taxon>Aquimonas</taxon>
    </lineage>
</organism>
<evidence type="ECO:0000256" key="3">
    <source>
        <dbReference type="ARBA" id="ARBA00022989"/>
    </source>
</evidence>
<dbReference type="SUPFAM" id="SSF81324">
    <property type="entry name" value="Voltage-gated potassium channels"/>
    <property type="match status" value="1"/>
</dbReference>
<dbReference type="Gene3D" id="1.10.287.70">
    <property type="match status" value="1"/>
</dbReference>
<evidence type="ECO:0000256" key="2">
    <source>
        <dbReference type="ARBA" id="ARBA00022692"/>
    </source>
</evidence>
<evidence type="ECO:0000256" key="5">
    <source>
        <dbReference type="SAM" id="Phobius"/>
    </source>
</evidence>
<dbReference type="Pfam" id="PF00520">
    <property type="entry name" value="Ion_trans"/>
    <property type="match status" value="1"/>
</dbReference>
<evidence type="ECO:0000313" key="7">
    <source>
        <dbReference type="EMBL" id="SDD20832.1"/>
    </source>
</evidence>
<keyword evidence="7" id="KW-0406">Ion transport</keyword>
<protein>
    <submittedName>
        <fullName evidence="7">Voltage-gated sodium channel</fullName>
    </submittedName>
</protein>
<evidence type="ECO:0000256" key="4">
    <source>
        <dbReference type="ARBA" id="ARBA00023136"/>
    </source>
</evidence>
<dbReference type="STRING" id="265719.SAMN04488509_101721"/>
<keyword evidence="3 5" id="KW-1133">Transmembrane helix</keyword>